<evidence type="ECO:0000313" key="2">
    <source>
        <dbReference type="Proteomes" id="UP000765509"/>
    </source>
</evidence>
<name>A0A9Q3PTR6_9BASI</name>
<accession>A0A9Q3PTR6</accession>
<sequence length="149" mass="16887">MVKSKDHHDGDMDIIMAANKQAEIFQPVISLAKNIIPRLQDDGKNFNVWLRNLILSLMRYFMGNPDYFHQKSKDKNVKQNILALLCIQHSGDHFAYESVTSRILNSNARQIYQALKDCVIGVLLSEEGLALSKLRLTAEGSKDKKGQNT</sequence>
<protein>
    <submittedName>
        <fullName evidence="1">Uncharacterized protein</fullName>
    </submittedName>
</protein>
<keyword evidence="2" id="KW-1185">Reference proteome</keyword>
<evidence type="ECO:0000313" key="1">
    <source>
        <dbReference type="EMBL" id="MBW0573843.1"/>
    </source>
</evidence>
<dbReference type="AlphaFoldDB" id="A0A9Q3PTR6"/>
<reference evidence="1" key="1">
    <citation type="submission" date="2021-03" db="EMBL/GenBank/DDBJ databases">
        <title>Draft genome sequence of rust myrtle Austropuccinia psidii MF-1, a brazilian biotype.</title>
        <authorList>
            <person name="Quecine M.C."/>
            <person name="Pachon D.M.R."/>
            <person name="Bonatelli M.L."/>
            <person name="Correr F.H."/>
            <person name="Franceschini L.M."/>
            <person name="Leite T.F."/>
            <person name="Margarido G.R.A."/>
            <person name="Almeida C.A."/>
            <person name="Ferrarezi J.A."/>
            <person name="Labate C.A."/>
        </authorList>
    </citation>
    <scope>NUCLEOTIDE SEQUENCE</scope>
    <source>
        <strain evidence="1">MF-1</strain>
    </source>
</reference>
<dbReference type="EMBL" id="AVOT02092939">
    <property type="protein sequence ID" value="MBW0573843.1"/>
    <property type="molecule type" value="Genomic_DNA"/>
</dbReference>
<comment type="caution">
    <text evidence="1">The sequence shown here is derived from an EMBL/GenBank/DDBJ whole genome shotgun (WGS) entry which is preliminary data.</text>
</comment>
<organism evidence="1 2">
    <name type="scientific">Austropuccinia psidii MF-1</name>
    <dbReference type="NCBI Taxonomy" id="1389203"/>
    <lineage>
        <taxon>Eukaryota</taxon>
        <taxon>Fungi</taxon>
        <taxon>Dikarya</taxon>
        <taxon>Basidiomycota</taxon>
        <taxon>Pucciniomycotina</taxon>
        <taxon>Pucciniomycetes</taxon>
        <taxon>Pucciniales</taxon>
        <taxon>Sphaerophragmiaceae</taxon>
        <taxon>Austropuccinia</taxon>
    </lineage>
</organism>
<proteinExistence type="predicted"/>
<dbReference type="Proteomes" id="UP000765509">
    <property type="component" value="Unassembled WGS sequence"/>
</dbReference>
<gene>
    <name evidence="1" type="ORF">O181_113558</name>
</gene>